<keyword evidence="7" id="KW-1185">Reference proteome</keyword>
<evidence type="ECO:0000313" key="7">
    <source>
        <dbReference type="Proteomes" id="UP000596742"/>
    </source>
</evidence>
<dbReference type="PANTHER" id="PTHR11645">
    <property type="entry name" value="PYRROLINE-5-CARBOXYLATE REDUCTASE"/>
    <property type="match status" value="1"/>
</dbReference>
<evidence type="ECO:0000256" key="3">
    <source>
        <dbReference type="ARBA" id="ARBA00054560"/>
    </source>
</evidence>
<name>A0A8B6GTU8_MYTGA</name>
<evidence type="ECO:0000259" key="5">
    <source>
        <dbReference type="Pfam" id="PF03807"/>
    </source>
</evidence>
<dbReference type="InterPro" id="IPR028939">
    <property type="entry name" value="P5C_Rdtase_cat_N"/>
</dbReference>
<dbReference type="Proteomes" id="UP000596742">
    <property type="component" value="Unassembled WGS sequence"/>
</dbReference>
<comment type="similarity">
    <text evidence="1">Belongs to the pyrroline-5-carboxylate reductase family.</text>
</comment>
<reference evidence="6" key="1">
    <citation type="submission" date="2018-11" db="EMBL/GenBank/DDBJ databases">
        <authorList>
            <person name="Alioto T."/>
            <person name="Alioto T."/>
        </authorList>
    </citation>
    <scope>NUCLEOTIDE SEQUENCE</scope>
</reference>
<proteinExistence type="inferred from homology"/>
<evidence type="ECO:0000256" key="1">
    <source>
        <dbReference type="ARBA" id="ARBA00005525"/>
    </source>
</evidence>
<keyword evidence="2" id="KW-0560">Oxidoreductase</keyword>
<dbReference type="GO" id="GO:0004735">
    <property type="term" value="F:pyrroline-5-carboxylate reductase activity"/>
    <property type="evidence" value="ECO:0007669"/>
    <property type="project" value="TreeGrafter"/>
</dbReference>
<dbReference type="FunFam" id="3.40.50.720:FF:000447">
    <property type="entry name" value="NADP dependent oxidoreductase domain containing 1"/>
    <property type="match status" value="1"/>
</dbReference>
<gene>
    <name evidence="6" type="ORF">MGAL_10B076570</name>
</gene>
<dbReference type="EMBL" id="UYJE01008986">
    <property type="protein sequence ID" value="VDI69072.1"/>
    <property type="molecule type" value="Genomic_DNA"/>
</dbReference>
<evidence type="ECO:0000256" key="2">
    <source>
        <dbReference type="ARBA" id="ARBA00023002"/>
    </source>
</evidence>
<comment type="function">
    <text evidence="3">Probable oxidoreductase.</text>
</comment>
<dbReference type="InterPro" id="IPR036291">
    <property type="entry name" value="NAD(P)-bd_dom_sf"/>
</dbReference>
<sequence length="306" mass="34873">MDLVQRLKQKVTTEPPPVDITENLETLQFESALTEEEKALLHLRYRSHALTVTACAQATYFTVVLNEARQLRRQIKSPQKKTAKILQDREPKDQVKVGILGCGRLGSQLAHCLLTYGGVRPKDLKVSTRRPETLEYLQSKGVDCFYDNIKLITTSHIVYLCVLPSQIPSIAEELKHNIPPTVIFYSLVSTYTTKKLKQLLLTSSIIHPEFTWRDDSHTNTWDCTLNVNAALENPDTVEMTCPIGYKKSESINLWPLKVRQSNAILLYDMVYTVTTDKSRTLHVTSFCIVQDLMEINSGKDSFQEDR</sequence>
<comment type="caution">
    <text evidence="6">The sequence shown here is derived from an EMBL/GenBank/DDBJ whole genome shotgun (WGS) entry which is preliminary data.</text>
</comment>
<feature type="domain" description="Pyrroline-5-carboxylate reductase catalytic N-terminal" evidence="5">
    <location>
        <begin position="96"/>
        <end position="177"/>
    </location>
</feature>
<dbReference type="PANTHER" id="PTHR11645:SF58">
    <property type="entry name" value="NADP-DEPENDENT OXIDOREDUCTASE DOMAIN-CONTAINING PROTEIN 1"/>
    <property type="match status" value="1"/>
</dbReference>
<dbReference type="SUPFAM" id="SSF51735">
    <property type="entry name" value="NAD(P)-binding Rossmann-fold domains"/>
    <property type="match status" value="1"/>
</dbReference>
<dbReference type="OrthoDB" id="195672at2759"/>
<organism evidence="6 7">
    <name type="scientific">Mytilus galloprovincialis</name>
    <name type="common">Mediterranean mussel</name>
    <dbReference type="NCBI Taxonomy" id="29158"/>
    <lineage>
        <taxon>Eukaryota</taxon>
        <taxon>Metazoa</taxon>
        <taxon>Spiralia</taxon>
        <taxon>Lophotrochozoa</taxon>
        <taxon>Mollusca</taxon>
        <taxon>Bivalvia</taxon>
        <taxon>Autobranchia</taxon>
        <taxon>Pteriomorphia</taxon>
        <taxon>Mytilida</taxon>
        <taxon>Mytiloidea</taxon>
        <taxon>Mytilidae</taxon>
        <taxon>Mytilinae</taxon>
        <taxon>Mytilus</taxon>
    </lineage>
</organism>
<dbReference type="Gene3D" id="3.40.50.720">
    <property type="entry name" value="NAD(P)-binding Rossmann-like Domain"/>
    <property type="match status" value="1"/>
</dbReference>
<accession>A0A8B6GTU8</accession>
<dbReference type="GO" id="GO:0055129">
    <property type="term" value="P:L-proline biosynthetic process"/>
    <property type="evidence" value="ECO:0007669"/>
    <property type="project" value="TreeGrafter"/>
</dbReference>
<evidence type="ECO:0000313" key="6">
    <source>
        <dbReference type="EMBL" id="VDI69072.1"/>
    </source>
</evidence>
<dbReference type="AlphaFoldDB" id="A0A8B6GTU8"/>
<dbReference type="Pfam" id="PF03807">
    <property type="entry name" value="F420_oxidored"/>
    <property type="match status" value="1"/>
</dbReference>
<evidence type="ECO:0000256" key="4">
    <source>
        <dbReference type="ARBA" id="ARBA00072230"/>
    </source>
</evidence>
<protein>
    <recommendedName>
        <fullName evidence="4">NADP-dependent oxidoreductase domain-containing protein 1</fullName>
    </recommendedName>
</protein>